<dbReference type="GO" id="GO:0009055">
    <property type="term" value="F:electron transfer activity"/>
    <property type="evidence" value="ECO:0007669"/>
    <property type="project" value="InterPro"/>
</dbReference>
<dbReference type="SUPFAM" id="SSF52218">
    <property type="entry name" value="Flavoproteins"/>
    <property type="match status" value="1"/>
</dbReference>
<dbReference type="AlphaFoldDB" id="A0A7Z9A4H0"/>
<gene>
    <name evidence="2" type="ORF">NCTC10207_00747</name>
</gene>
<evidence type="ECO:0000313" key="2">
    <source>
        <dbReference type="EMBL" id="VEI22662.1"/>
    </source>
</evidence>
<dbReference type="Gene3D" id="3.40.50.360">
    <property type="match status" value="1"/>
</dbReference>
<organism evidence="2 3">
    <name type="scientific">Rothia aeria</name>
    <dbReference type="NCBI Taxonomy" id="172042"/>
    <lineage>
        <taxon>Bacteria</taxon>
        <taxon>Bacillati</taxon>
        <taxon>Actinomycetota</taxon>
        <taxon>Actinomycetes</taxon>
        <taxon>Micrococcales</taxon>
        <taxon>Micrococcaceae</taxon>
        <taxon>Rothia</taxon>
    </lineage>
</organism>
<dbReference type="EMBL" id="LR134479">
    <property type="protein sequence ID" value="VEI22662.1"/>
    <property type="molecule type" value="Genomic_DNA"/>
</dbReference>
<dbReference type="GO" id="GO:0010181">
    <property type="term" value="F:FMN binding"/>
    <property type="evidence" value="ECO:0007669"/>
    <property type="project" value="InterPro"/>
</dbReference>
<protein>
    <submittedName>
        <fullName evidence="2">Flavodoxin</fullName>
    </submittedName>
</protein>
<sequence length="162" mass="17248">MKALVVFESWFGNTRTVAEEIAKGLTEAGVQVQTLPVHKAPTKADIDLLVIGAPTHNMGLSSASTRKTVAAKANLPATEGIREWLGNISFSQGTHYAVFDTKNAAILSGSAAKKAVRFLKRHTRAGSITQKSFIVNGTKGPVKAGEVQAAHTWGRELAKIAR</sequence>
<dbReference type="RefSeq" id="WP_126499807.1">
    <property type="nucleotide sequence ID" value="NZ_CAUOLR010000005.1"/>
</dbReference>
<dbReference type="PROSITE" id="PS00201">
    <property type="entry name" value="FLAVODOXIN"/>
    <property type="match status" value="1"/>
</dbReference>
<dbReference type="PROSITE" id="PS50902">
    <property type="entry name" value="FLAVODOXIN_LIKE"/>
    <property type="match status" value="1"/>
</dbReference>
<name>A0A7Z9A4H0_9MICC</name>
<evidence type="ECO:0000259" key="1">
    <source>
        <dbReference type="PROSITE" id="PS50902"/>
    </source>
</evidence>
<dbReference type="InterPro" id="IPR029039">
    <property type="entry name" value="Flavoprotein-like_sf"/>
</dbReference>
<reference evidence="2 3" key="1">
    <citation type="submission" date="2018-12" db="EMBL/GenBank/DDBJ databases">
        <authorList>
            <consortium name="Pathogen Informatics"/>
        </authorList>
    </citation>
    <scope>NUCLEOTIDE SEQUENCE [LARGE SCALE GENOMIC DNA]</scope>
    <source>
        <strain evidence="2 3">NCTC10207</strain>
    </source>
</reference>
<feature type="domain" description="Flavodoxin-like" evidence="1">
    <location>
        <begin position="3"/>
        <end position="162"/>
    </location>
</feature>
<dbReference type="InterPro" id="IPR001226">
    <property type="entry name" value="Flavodoxin_CS"/>
</dbReference>
<dbReference type="Proteomes" id="UP000282386">
    <property type="component" value="Chromosome"/>
</dbReference>
<dbReference type="Pfam" id="PF00258">
    <property type="entry name" value="Flavodoxin_1"/>
    <property type="match status" value="1"/>
</dbReference>
<evidence type="ECO:0000313" key="3">
    <source>
        <dbReference type="Proteomes" id="UP000282386"/>
    </source>
</evidence>
<proteinExistence type="predicted"/>
<dbReference type="InterPro" id="IPR008254">
    <property type="entry name" value="Flavodoxin/NO_synth"/>
</dbReference>
<accession>A0A7Z9A4H0</accession>